<dbReference type="InterPro" id="IPR001279">
    <property type="entry name" value="Metallo-B-lactamas"/>
</dbReference>
<accession>A0A964DZH8</accession>
<keyword evidence="4" id="KW-0862">Zinc</keyword>
<dbReference type="SUPFAM" id="SSF56281">
    <property type="entry name" value="Metallo-hydrolase/oxidoreductase"/>
    <property type="match status" value="1"/>
</dbReference>
<keyword evidence="7" id="KW-1185">Reference proteome</keyword>
<protein>
    <submittedName>
        <fullName evidence="6">MBL fold metallo-hydrolase</fullName>
    </submittedName>
</protein>
<name>A0A964DZH8_9PROT</name>
<evidence type="ECO:0000256" key="3">
    <source>
        <dbReference type="ARBA" id="ARBA00022801"/>
    </source>
</evidence>
<dbReference type="Gene3D" id="3.60.15.10">
    <property type="entry name" value="Ribonuclease Z/Hydroxyacylglutathione hydrolase-like"/>
    <property type="match status" value="1"/>
</dbReference>
<dbReference type="GO" id="GO:0016787">
    <property type="term" value="F:hydrolase activity"/>
    <property type="evidence" value="ECO:0007669"/>
    <property type="project" value="UniProtKB-KW"/>
</dbReference>
<dbReference type="SMART" id="SM00849">
    <property type="entry name" value="Lactamase_B"/>
    <property type="match status" value="1"/>
</dbReference>
<evidence type="ECO:0000313" key="6">
    <source>
        <dbReference type="EMBL" id="MCB8876301.1"/>
    </source>
</evidence>
<evidence type="ECO:0000259" key="5">
    <source>
        <dbReference type="SMART" id="SM00849"/>
    </source>
</evidence>
<dbReference type="Pfam" id="PF00753">
    <property type="entry name" value="Lactamase_B"/>
    <property type="match status" value="1"/>
</dbReference>
<comment type="caution">
    <text evidence="6">The sequence shown here is derived from an EMBL/GenBank/DDBJ whole genome shotgun (WGS) entry which is preliminary data.</text>
</comment>
<organism evidence="6 7">
    <name type="scientific">Acidisoma silvae</name>
    <dbReference type="NCBI Taxonomy" id="2802396"/>
    <lineage>
        <taxon>Bacteria</taxon>
        <taxon>Pseudomonadati</taxon>
        <taxon>Pseudomonadota</taxon>
        <taxon>Alphaproteobacteria</taxon>
        <taxon>Acetobacterales</taxon>
        <taxon>Acidocellaceae</taxon>
        <taxon>Acidisoma</taxon>
    </lineage>
</organism>
<feature type="domain" description="Metallo-beta-lactamase" evidence="5">
    <location>
        <begin position="62"/>
        <end position="271"/>
    </location>
</feature>
<evidence type="ECO:0000313" key="7">
    <source>
        <dbReference type="Proteomes" id="UP000708298"/>
    </source>
</evidence>
<reference evidence="6" key="1">
    <citation type="journal article" date="2021" name="Microorganisms">
        <title>Acidisoma silvae sp. nov. and Acidisomacellulosilytica sp. nov., Two Acidophilic Bacteria Isolated from Decaying Wood, Hydrolyzing Cellulose and Producing Poly-3-hydroxybutyrate.</title>
        <authorList>
            <person name="Mieszkin S."/>
            <person name="Pouder E."/>
            <person name="Uroz S."/>
            <person name="Simon-Colin C."/>
            <person name="Alain K."/>
        </authorList>
    </citation>
    <scope>NUCLEOTIDE SEQUENCE</scope>
    <source>
        <strain evidence="6">HW T2.11</strain>
    </source>
</reference>
<comment type="similarity">
    <text evidence="1">Belongs to the metallo-beta-lactamase superfamily.</text>
</comment>
<evidence type="ECO:0000256" key="2">
    <source>
        <dbReference type="ARBA" id="ARBA00022723"/>
    </source>
</evidence>
<dbReference type="Proteomes" id="UP000708298">
    <property type="component" value="Unassembled WGS sequence"/>
</dbReference>
<gene>
    <name evidence="6" type="ORF">ASILVAE211_14000</name>
</gene>
<dbReference type="GO" id="GO:0046872">
    <property type="term" value="F:metal ion binding"/>
    <property type="evidence" value="ECO:0007669"/>
    <property type="project" value="UniProtKB-KW"/>
</dbReference>
<evidence type="ECO:0000256" key="1">
    <source>
        <dbReference type="ARBA" id="ARBA00007749"/>
    </source>
</evidence>
<dbReference type="PANTHER" id="PTHR42978:SF6">
    <property type="entry name" value="QUORUM-QUENCHING LACTONASE YTNP-RELATED"/>
    <property type="match status" value="1"/>
</dbReference>
<dbReference type="AlphaFoldDB" id="A0A964DZH8"/>
<evidence type="ECO:0000256" key="4">
    <source>
        <dbReference type="ARBA" id="ARBA00022833"/>
    </source>
</evidence>
<dbReference type="InterPro" id="IPR051013">
    <property type="entry name" value="MBL_superfamily_lactonases"/>
</dbReference>
<keyword evidence="3" id="KW-0378">Hydrolase</keyword>
<sequence>MTETIPTSLTLGSARITRIPEFVLDVMAPERLFPGLDPASLSDAERKLMTGAKPDSNTVPLPVHPWLVEWDGRVILIDTGAGNGKSRPFSKFFENLDNPFLERLALAGIRPEDVDCVLLTHLHVDHIGWNTRLEGAAWVPTFPRARYVFPATEMAFFETEAGRPRRALLEDSILPIIAAGQGETIPPEGGTVEGLFSFAPAPGHTAGQMTISLTSEGQEALFCADALHNPIQVGRPDLSSVFCVDPATAVTTRRRLLDYAADRPVTLLPSHFPGSGAGRVARGAEGFIWQPV</sequence>
<proteinExistence type="inferred from homology"/>
<keyword evidence="2" id="KW-0479">Metal-binding</keyword>
<dbReference type="CDD" id="cd16277">
    <property type="entry name" value="metallo-hydrolase-like_MBL-fold"/>
    <property type="match status" value="1"/>
</dbReference>
<dbReference type="InterPro" id="IPR036866">
    <property type="entry name" value="RibonucZ/Hydroxyglut_hydro"/>
</dbReference>
<reference evidence="6" key="2">
    <citation type="submission" date="2021-01" db="EMBL/GenBank/DDBJ databases">
        <authorList>
            <person name="Mieszkin S."/>
            <person name="Pouder E."/>
            <person name="Alain K."/>
        </authorList>
    </citation>
    <scope>NUCLEOTIDE SEQUENCE</scope>
    <source>
        <strain evidence="6">HW T2.11</strain>
    </source>
</reference>
<dbReference type="PANTHER" id="PTHR42978">
    <property type="entry name" value="QUORUM-QUENCHING LACTONASE YTNP-RELATED-RELATED"/>
    <property type="match status" value="1"/>
</dbReference>
<dbReference type="RefSeq" id="WP_227321951.1">
    <property type="nucleotide sequence ID" value="NZ_JAESVB010000005.1"/>
</dbReference>
<dbReference type="EMBL" id="JAESVB010000005">
    <property type="protein sequence ID" value="MCB8876301.1"/>
    <property type="molecule type" value="Genomic_DNA"/>
</dbReference>